<evidence type="ECO:0000313" key="2">
    <source>
        <dbReference type="EMBL" id="OHA58044.1"/>
    </source>
</evidence>
<gene>
    <name evidence="2" type="ORF">A2370_01625</name>
</gene>
<organism evidence="2 3">
    <name type="scientific">Candidatus Vogelbacteria bacterium RIFOXYB1_FULL_42_16</name>
    <dbReference type="NCBI Taxonomy" id="1802436"/>
    <lineage>
        <taxon>Bacteria</taxon>
        <taxon>Candidatus Vogeliibacteriota</taxon>
    </lineage>
</organism>
<dbReference type="InterPro" id="IPR021139">
    <property type="entry name" value="NYN"/>
</dbReference>
<sequence length="174" mass="20445">MSRENNLAFIDGQNLHLGTKQDDWLVDLRKFRIYLKDKYHVGEAYYFLGYISETEQDLYNNLQKSGFIIVFKEHIPTLKGNKKGNVDTDIVFEIMKNLVDNQDFDKIVLVSGDGDYKKVVDYLIKKDKFRKILFPNKKFASSLYKNLTVAFYDYLNNPDIVAKIKYLHQKKKGP</sequence>
<evidence type="ECO:0000259" key="1">
    <source>
        <dbReference type="Pfam" id="PF01936"/>
    </source>
</evidence>
<dbReference type="GO" id="GO:0004540">
    <property type="term" value="F:RNA nuclease activity"/>
    <property type="evidence" value="ECO:0007669"/>
    <property type="project" value="InterPro"/>
</dbReference>
<dbReference type="EMBL" id="MHTH01000015">
    <property type="protein sequence ID" value="OHA58044.1"/>
    <property type="molecule type" value="Genomic_DNA"/>
</dbReference>
<dbReference type="AlphaFoldDB" id="A0A1G2QBU2"/>
<dbReference type="Pfam" id="PF01936">
    <property type="entry name" value="NYN"/>
    <property type="match status" value="1"/>
</dbReference>
<evidence type="ECO:0000313" key="3">
    <source>
        <dbReference type="Proteomes" id="UP000176222"/>
    </source>
</evidence>
<dbReference type="PANTHER" id="PTHR35458">
    <property type="entry name" value="SLR0755 PROTEIN"/>
    <property type="match status" value="1"/>
</dbReference>
<reference evidence="2 3" key="1">
    <citation type="journal article" date="2016" name="Nat. Commun.">
        <title>Thousands of microbial genomes shed light on interconnected biogeochemical processes in an aquifer system.</title>
        <authorList>
            <person name="Anantharaman K."/>
            <person name="Brown C.T."/>
            <person name="Hug L.A."/>
            <person name="Sharon I."/>
            <person name="Castelle C.J."/>
            <person name="Probst A.J."/>
            <person name="Thomas B.C."/>
            <person name="Singh A."/>
            <person name="Wilkins M.J."/>
            <person name="Karaoz U."/>
            <person name="Brodie E.L."/>
            <person name="Williams K.H."/>
            <person name="Hubbard S.S."/>
            <person name="Banfield J.F."/>
        </authorList>
    </citation>
    <scope>NUCLEOTIDE SEQUENCE [LARGE SCALE GENOMIC DNA]</scope>
</reference>
<comment type="caution">
    <text evidence="2">The sequence shown here is derived from an EMBL/GenBank/DDBJ whole genome shotgun (WGS) entry which is preliminary data.</text>
</comment>
<protein>
    <recommendedName>
        <fullName evidence="1">NYN domain-containing protein</fullName>
    </recommendedName>
</protein>
<feature type="domain" description="NYN" evidence="1">
    <location>
        <begin position="9"/>
        <end position="146"/>
    </location>
</feature>
<dbReference type="Gene3D" id="3.40.50.1010">
    <property type="entry name" value="5'-nuclease"/>
    <property type="match status" value="1"/>
</dbReference>
<dbReference type="InterPro" id="IPR047140">
    <property type="entry name" value="LabA"/>
</dbReference>
<dbReference type="PANTHER" id="PTHR35458:SF2">
    <property type="entry name" value="SLR0755 PROTEIN"/>
    <property type="match status" value="1"/>
</dbReference>
<name>A0A1G2QBU2_9BACT</name>
<dbReference type="STRING" id="1802436.A2370_01625"/>
<accession>A0A1G2QBU2</accession>
<proteinExistence type="predicted"/>
<dbReference type="Proteomes" id="UP000176222">
    <property type="component" value="Unassembled WGS sequence"/>
</dbReference>